<dbReference type="InterPro" id="IPR039421">
    <property type="entry name" value="Type_1_exporter"/>
</dbReference>
<feature type="transmembrane region" description="Helical" evidence="10">
    <location>
        <begin position="302"/>
        <end position="324"/>
    </location>
</feature>
<dbReference type="GO" id="GO:0006508">
    <property type="term" value="P:proteolysis"/>
    <property type="evidence" value="ECO:0007669"/>
    <property type="project" value="InterPro"/>
</dbReference>
<evidence type="ECO:0000256" key="5">
    <source>
        <dbReference type="ARBA" id="ARBA00022741"/>
    </source>
</evidence>
<dbReference type="CDD" id="cd02259">
    <property type="entry name" value="Peptidase_C39_like"/>
    <property type="match status" value="1"/>
</dbReference>
<feature type="domain" description="Peptidase C39" evidence="13">
    <location>
        <begin position="6"/>
        <end position="134"/>
    </location>
</feature>
<protein>
    <submittedName>
        <fullName evidence="14">Peptidase domain-containing ABC transporter</fullName>
    </submittedName>
</protein>
<evidence type="ECO:0000259" key="11">
    <source>
        <dbReference type="PROSITE" id="PS50893"/>
    </source>
</evidence>
<dbReference type="Gene3D" id="1.20.1560.10">
    <property type="entry name" value="ABC transporter type 1, transmembrane domain"/>
    <property type="match status" value="1"/>
</dbReference>
<keyword evidence="2" id="KW-0813">Transport</keyword>
<sequence length="718" mass="80000">MTLISEAPCAHTALRCFASIARQRGIDVSAERLQHDFVIGNEEIGEPMMERMAKQLGLKFSATTLDWDHLESLGDAFPVMVRLRNGNMLVVVGVGKQGEVPVAIVQDPLADQDIMLPLDRQRLTGAWGGEAFLLKRQYALNDGEQAFGLRWFLGEIFRQKRIFRDIGIAALLLTMMGLAVPIFFQLVIDRVLVHQSLGTLYALMVGMVGVIVFETCFSYLRQYLVMHASRKIDTRMNVQVFNKVVSLPMDFFERRPSGEIIKNMSQAERIRNFLTGQLFMSLLDTVSLVIFLPVMMAYSVPLAMLVLGFTLLMALNIGIVIPLLRHRLKALYDAEISQQSFLIENIHGMRTVKSLALDARQKLEWDHRVARSAELRFNVAKVMVISQTVSGPLEKLMMASLLGLGSYLALQGEMQMGALIAFYMLAGRVVQPLLQFAQLIQQFQEVSLSVKMLASIMNHPSEQGRAGRGLRVPLRGKVEFQDIRFRYSPTSSPALDGVSFTIPEGSIFGIMGRSGSGKTTVTRLLQGLHFAEEGLIRVDGHDLREFDIDHLRSSIGVVLQENFLFTGTIRENIAAAKPGATTDEVMRAVRMAGADEFIERLPKGLETKLEEGSANLSGGQRQRLAIARALLIDPRVLILDEATSALDAESEAIVQANLMSIARGRTVIIISHRLSSLVPCDAILVMDRGKAVDLGKHGQLLDRCQIYQHLWHQQNRHL</sequence>
<feature type="transmembrane region" description="Helical" evidence="10">
    <location>
        <begin position="401"/>
        <end position="426"/>
    </location>
</feature>
<evidence type="ECO:0000256" key="1">
    <source>
        <dbReference type="ARBA" id="ARBA00004651"/>
    </source>
</evidence>
<dbReference type="InterPro" id="IPR003593">
    <property type="entry name" value="AAA+_ATPase"/>
</dbReference>
<dbReference type="SUPFAM" id="SSF52540">
    <property type="entry name" value="P-loop containing nucleoside triphosphate hydrolases"/>
    <property type="match status" value="1"/>
</dbReference>
<keyword evidence="8 10" id="KW-1133">Transmembrane helix</keyword>
<evidence type="ECO:0000256" key="2">
    <source>
        <dbReference type="ARBA" id="ARBA00022448"/>
    </source>
</evidence>
<evidence type="ECO:0000256" key="3">
    <source>
        <dbReference type="ARBA" id="ARBA00022475"/>
    </source>
</evidence>
<keyword evidence="9 10" id="KW-0472">Membrane</keyword>
<dbReference type="PROSITE" id="PS50893">
    <property type="entry name" value="ABC_TRANSPORTER_2"/>
    <property type="match status" value="1"/>
</dbReference>
<dbReference type="FunFam" id="3.40.50.300:FF:000221">
    <property type="entry name" value="Multidrug ABC transporter ATP-binding protein"/>
    <property type="match status" value="1"/>
</dbReference>
<keyword evidence="15" id="KW-1185">Reference proteome</keyword>
<dbReference type="Gene3D" id="3.90.70.10">
    <property type="entry name" value="Cysteine proteinases"/>
    <property type="match status" value="1"/>
</dbReference>
<dbReference type="Pfam" id="PF00664">
    <property type="entry name" value="ABC_membrane"/>
    <property type="match status" value="1"/>
</dbReference>
<proteinExistence type="predicted"/>
<dbReference type="PANTHER" id="PTHR43394:SF1">
    <property type="entry name" value="ATP-BINDING CASSETTE SUB-FAMILY B MEMBER 10, MITOCHONDRIAL"/>
    <property type="match status" value="1"/>
</dbReference>
<keyword evidence="4 10" id="KW-0812">Transmembrane</keyword>
<dbReference type="GO" id="GO:0008233">
    <property type="term" value="F:peptidase activity"/>
    <property type="evidence" value="ECO:0007669"/>
    <property type="project" value="InterPro"/>
</dbReference>
<feature type="transmembrane region" description="Helical" evidence="10">
    <location>
        <begin position="166"/>
        <end position="188"/>
    </location>
</feature>
<dbReference type="GO" id="GO:0005524">
    <property type="term" value="F:ATP binding"/>
    <property type="evidence" value="ECO:0007669"/>
    <property type="project" value="UniProtKB-KW"/>
</dbReference>
<dbReference type="InterPro" id="IPR003439">
    <property type="entry name" value="ABC_transporter-like_ATP-bd"/>
</dbReference>
<keyword evidence="3" id="KW-1003">Cell membrane</keyword>
<evidence type="ECO:0000256" key="9">
    <source>
        <dbReference type="ARBA" id="ARBA00023136"/>
    </source>
</evidence>
<keyword evidence="5" id="KW-0547">Nucleotide-binding</keyword>
<dbReference type="GO" id="GO:0005886">
    <property type="term" value="C:plasma membrane"/>
    <property type="evidence" value="ECO:0007669"/>
    <property type="project" value="UniProtKB-SubCell"/>
</dbReference>
<feature type="domain" description="ABC transmembrane type-1" evidence="12">
    <location>
        <begin position="166"/>
        <end position="445"/>
    </location>
</feature>
<dbReference type="PROSITE" id="PS50990">
    <property type="entry name" value="PEPTIDASE_C39"/>
    <property type="match status" value="1"/>
</dbReference>
<dbReference type="PROSITE" id="PS50929">
    <property type="entry name" value="ABC_TM1F"/>
    <property type="match status" value="1"/>
</dbReference>
<dbReference type="OrthoDB" id="5288404at2"/>
<dbReference type="SUPFAM" id="SSF90123">
    <property type="entry name" value="ABC transporter transmembrane region"/>
    <property type="match status" value="1"/>
</dbReference>
<evidence type="ECO:0000313" key="15">
    <source>
        <dbReference type="Proteomes" id="UP000280346"/>
    </source>
</evidence>
<reference evidence="14 15" key="1">
    <citation type="submission" date="2018-12" db="EMBL/GenBank/DDBJ databases">
        <authorList>
            <person name="Yang Y."/>
        </authorList>
    </citation>
    <scope>NUCLEOTIDE SEQUENCE [LARGE SCALE GENOMIC DNA]</scope>
    <source>
        <strain evidence="14 15">GSF71</strain>
    </source>
</reference>
<dbReference type="InterPro" id="IPR005074">
    <property type="entry name" value="Peptidase_C39"/>
</dbReference>
<dbReference type="CDD" id="cd18783">
    <property type="entry name" value="ABC_6TM_PrtD_LapB_HlyB_like"/>
    <property type="match status" value="1"/>
</dbReference>
<evidence type="ECO:0000256" key="8">
    <source>
        <dbReference type="ARBA" id="ARBA00022989"/>
    </source>
</evidence>
<comment type="caution">
    <text evidence="14">The sequence shown here is derived from an EMBL/GenBank/DDBJ whole genome shotgun (WGS) entry which is preliminary data.</text>
</comment>
<evidence type="ECO:0000256" key="4">
    <source>
        <dbReference type="ARBA" id="ARBA00022692"/>
    </source>
</evidence>
<dbReference type="Gene3D" id="3.40.50.300">
    <property type="entry name" value="P-loop containing nucleotide triphosphate hydrolases"/>
    <property type="match status" value="1"/>
</dbReference>
<evidence type="ECO:0000259" key="13">
    <source>
        <dbReference type="PROSITE" id="PS50990"/>
    </source>
</evidence>
<evidence type="ECO:0000256" key="6">
    <source>
        <dbReference type="ARBA" id="ARBA00022801"/>
    </source>
</evidence>
<dbReference type="InterPro" id="IPR011527">
    <property type="entry name" value="ABC1_TM_dom"/>
</dbReference>
<dbReference type="InterPro" id="IPR036640">
    <property type="entry name" value="ABC1_TM_sf"/>
</dbReference>
<dbReference type="EMBL" id="RZIJ01000013">
    <property type="protein sequence ID" value="RUQ68947.1"/>
    <property type="molecule type" value="Genomic_DNA"/>
</dbReference>
<dbReference type="Proteomes" id="UP000280346">
    <property type="component" value="Unassembled WGS sequence"/>
</dbReference>
<organism evidence="14 15">
    <name type="scientific">Azospirillum doebereinerae</name>
    <dbReference type="NCBI Taxonomy" id="92933"/>
    <lineage>
        <taxon>Bacteria</taxon>
        <taxon>Pseudomonadati</taxon>
        <taxon>Pseudomonadota</taxon>
        <taxon>Alphaproteobacteria</taxon>
        <taxon>Rhodospirillales</taxon>
        <taxon>Azospirillaceae</taxon>
        <taxon>Azospirillum</taxon>
    </lineage>
</organism>
<feature type="transmembrane region" description="Helical" evidence="10">
    <location>
        <begin position="200"/>
        <end position="220"/>
    </location>
</feature>
<gene>
    <name evidence="14" type="ORF">EJ913_17400</name>
</gene>
<dbReference type="GO" id="GO:0015421">
    <property type="term" value="F:ABC-type oligopeptide transporter activity"/>
    <property type="evidence" value="ECO:0007669"/>
    <property type="project" value="TreeGrafter"/>
</dbReference>
<evidence type="ECO:0000256" key="7">
    <source>
        <dbReference type="ARBA" id="ARBA00022840"/>
    </source>
</evidence>
<comment type="subcellular location">
    <subcellularLocation>
        <location evidence="1">Cell membrane</location>
        <topology evidence="1">Multi-pass membrane protein</topology>
    </subcellularLocation>
</comment>
<dbReference type="InterPro" id="IPR027417">
    <property type="entry name" value="P-loop_NTPase"/>
</dbReference>
<dbReference type="SMART" id="SM00382">
    <property type="entry name" value="AAA"/>
    <property type="match status" value="1"/>
</dbReference>
<dbReference type="GO" id="GO:0016887">
    <property type="term" value="F:ATP hydrolysis activity"/>
    <property type="evidence" value="ECO:0007669"/>
    <property type="project" value="InterPro"/>
</dbReference>
<dbReference type="InterPro" id="IPR017871">
    <property type="entry name" value="ABC_transporter-like_CS"/>
</dbReference>
<keyword evidence="7" id="KW-0067">ATP-binding</keyword>
<dbReference type="Pfam" id="PF00005">
    <property type="entry name" value="ABC_tran"/>
    <property type="match status" value="1"/>
</dbReference>
<dbReference type="PANTHER" id="PTHR43394">
    <property type="entry name" value="ATP-DEPENDENT PERMEASE MDL1, MITOCHONDRIAL"/>
    <property type="match status" value="1"/>
</dbReference>
<evidence type="ECO:0000256" key="10">
    <source>
        <dbReference type="SAM" id="Phobius"/>
    </source>
</evidence>
<name>A0A3S0XLT5_9PROT</name>
<feature type="transmembrane region" description="Helical" evidence="10">
    <location>
        <begin position="273"/>
        <end position="296"/>
    </location>
</feature>
<dbReference type="AlphaFoldDB" id="A0A3S0XLT5"/>
<feature type="domain" description="ABC transporter" evidence="11">
    <location>
        <begin position="478"/>
        <end position="713"/>
    </location>
</feature>
<accession>A0A3S0XLT5</accession>
<evidence type="ECO:0000259" key="12">
    <source>
        <dbReference type="PROSITE" id="PS50929"/>
    </source>
</evidence>
<evidence type="ECO:0000313" key="14">
    <source>
        <dbReference type="EMBL" id="RUQ68947.1"/>
    </source>
</evidence>
<keyword evidence="6" id="KW-0378">Hydrolase</keyword>
<dbReference type="PROSITE" id="PS00211">
    <property type="entry name" value="ABC_TRANSPORTER_1"/>
    <property type="match status" value="1"/>
</dbReference>